<dbReference type="EMBL" id="LK996017">
    <property type="protein sequence ID" value="CDX01815.1"/>
    <property type="molecule type" value="Genomic_DNA"/>
</dbReference>
<dbReference type="OMA" id="GSMNHFS"/>
<evidence type="ECO:0000256" key="2">
    <source>
        <dbReference type="ARBA" id="ARBA00009137"/>
    </source>
</evidence>
<evidence type="ECO:0000256" key="13">
    <source>
        <dbReference type="SAM" id="Phobius"/>
    </source>
</evidence>
<dbReference type="Proteomes" id="UP000054623">
    <property type="component" value="Unassembled WGS sequence"/>
</dbReference>
<keyword evidence="3" id="KW-0813">Transport</keyword>
<feature type="binding site" evidence="12">
    <location>
        <position position="110"/>
    </location>
    <ligand>
        <name>K(+)</name>
        <dbReference type="ChEBI" id="CHEBI:29103"/>
    </ligand>
</feature>
<dbReference type="InterPro" id="IPR003445">
    <property type="entry name" value="Cat_transpt"/>
</dbReference>
<evidence type="ECO:0000256" key="8">
    <source>
        <dbReference type="ARBA" id="ARBA00022958"/>
    </source>
</evidence>
<evidence type="ECO:0000256" key="10">
    <source>
        <dbReference type="ARBA" id="ARBA00023065"/>
    </source>
</evidence>
<feature type="transmembrane region" description="Helical" evidence="13">
    <location>
        <begin position="36"/>
        <end position="56"/>
    </location>
</feature>
<feature type="transmembrane region" description="Helical" evidence="13">
    <location>
        <begin position="68"/>
        <end position="90"/>
    </location>
</feature>
<evidence type="ECO:0000256" key="1">
    <source>
        <dbReference type="ARBA" id="ARBA00004429"/>
    </source>
</evidence>
<evidence type="ECO:0000256" key="12">
    <source>
        <dbReference type="PIRSR" id="PIRSR006247-1"/>
    </source>
</evidence>
<dbReference type="Pfam" id="PF02386">
    <property type="entry name" value="TrkH"/>
    <property type="match status" value="1"/>
</dbReference>
<feature type="binding site" evidence="12">
    <location>
        <position position="219"/>
    </location>
    <ligand>
        <name>K(+)</name>
        <dbReference type="ChEBI" id="CHEBI:29103"/>
    </ligand>
</feature>
<dbReference type="GO" id="GO:0046872">
    <property type="term" value="F:metal ion binding"/>
    <property type="evidence" value="ECO:0007669"/>
    <property type="project" value="UniProtKB-KW"/>
</dbReference>
<feature type="transmembrane region" description="Helical" evidence="13">
    <location>
        <begin position="331"/>
        <end position="350"/>
    </location>
</feature>
<keyword evidence="5" id="KW-0997">Cell inner membrane</keyword>
<name>A0A098B0C3_DESHA</name>
<feature type="transmembrane region" description="Helical" evidence="13">
    <location>
        <begin position="454"/>
        <end position="474"/>
    </location>
</feature>
<feature type="binding site" evidence="12">
    <location>
        <position position="431"/>
    </location>
    <ligand>
        <name>K(+)</name>
        <dbReference type="ChEBI" id="CHEBI:29103"/>
    </ligand>
</feature>
<evidence type="ECO:0000256" key="7">
    <source>
        <dbReference type="ARBA" id="ARBA00022692"/>
    </source>
</evidence>
<keyword evidence="8 12" id="KW-0630">Potassium</keyword>
<dbReference type="GO" id="GO:0005886">
    <property type="term" value="C:plasma membrane"/>
    <property type="evidence" value="ECO:0007669"/>
    <property type="project" value="UniProtKB-SubCell"/>
</dbReference>
<dbReference type="AlphaFoldDB" id="A0A098B0C3"/>
<keyword evidence="11 13" id="KW-0472">Membrane</keyword>
<keyword evidence="10" id="KW-0406">Ion transport</keyword>
<keyword evidence="6" id="KW-0633">Potassium transport</keyword>
<comment type="similarity">
    <text evidence="2">Belongs to the TrkH potassium transport family.</text>
</comment>
<evidence type="ECO:0000256" key="9">
    <source>
        <dbReference type="ARBA" id="ARBA00022989"/>
    </source>
</evidence>
<dbReference type="InterPro" id="IPR004772">
    <property type="entry name" value="TrkH"/>
</dbReference>
<evidence type="ECO:0000256" key="4">
    <source>
        <dbReference type="ARBA" id="ARBA00022475"/>
    </source>
</evidence>
<reference evidence="14" key="1">
    <citation type="submission" date="2014-07" db="EMBL/GenBank/DDBJ databases">
        <authorList>
            <person name="Hornung V.Bastian."/>
        </authorList>
    </citation>
    <scope>NUCLEOTIDE SEQUENCE</scope>
    <source>
        <strain evidence="14">PCE-S</strain>
    </source>
</reference>
<evidence type="ECO:0000256" key="3">
    <source>
        <dbReference type="ARBA" id="ARBA00022448"/>
    </source>
</evidence>
<evidence type="ECO:0000256" key="11">
    <source>
        <dbReference type="ARBA" id="ARBA00023136"/>
    </source>
</evidence>
<dbReference type="GO" id="GO:0015379">
    <property type="term" value="F:potassium:chloride symporter activity"/>
    <property type="evidence" value="ECO:0007669"/>
    <property type="project" value="InterPro"/>
</dbReference>
<evidence type="ECO:0000313" key="14">
    <source>
        <dbReference type="EMBL" id="CDX01815.1"/>
    </source>
</evidence>
<feature type="binding site" evidence="12">
    <location>
        <position position="111"/>
    </location>
    <ligand>
        <name>K(+)</name>
        <dbReference type="ChEBI" id="CHEBI:29103"/>
    </ligand>
</feature>
<dbReference type="RefSeq" id="WP_005812212.1">
    <property type="nucleotide sequence ID" value="NZ_CABKQQ010000036.1"/>
</dbReference>
<keyword evidence="9 13" id="KW-1133">Transmembrane helix</keyword>
<dbReference type="PANTHER" id="PTHR32024:SF2">
    <property type="entry name" value="TRK SYSTEM POTASSIUM UPTAKE PROTEIN TRKG-RELATED"/>
    <property type="match status" value="1"/>
</dbReference>
<sequence length="485" mass="52782">MNYSLVQGIVGRLLMGYALTMFVPLVLAAFKNEDSTWAFLLTLLITACLGAAMVYFRKPTQEKMSIRESFVIVGGAWLLTSLLGALPFWISDSVPTYIDALFESVSGLTTTGSSVIDDVEALPLSILLWRSITHWLGGIGIIVLFIILLPSTGFGAVHLFNAEVPGPLGKRTMPRIRDTAITIWKIYAFFTVILVALLMLAGMSLFDAINHGFSTISAGGFSTKNTSMMYYNSLGIELVVILFIIIAGGNFRIYLEAWTKKSFKPFKNTEFITYLSIIMFSTLLIVGGLWLTHDKPPDYAVRHALFQVVSLVTGTGFASTDYNQWPAITKLTLLALMFVGGCAGSTTGGMKVSRIMLLSKHVWAVLTRGLHPRAVSSIKLDGRAVDAVAVNMVSVFFFLYVGIFALATIVMAGTGLEPFDAMSAVAASLGNVGPGFGLVGPTTTYSGITLFGKFILSLCMLLGRLELFTLLILLRPEFWRTKGGW</sequence>
<keyword evidence="12" id="KW-0479">Metal-binding</keyword>
<proteinExistence type="inferred from homology"/>
<dbReference type="PIRSF" id="PIRSF006247">
    <property type="entry name" value="TrkH"/>
    <property type="match status" value="1"/>
</dbReference>
<dbReference type="PANTHER" id="PTHR32024">
    <property type="entry name" value="TRK SYSTEM POTASSIUM UPTAKE PROTEIN TRKG-RELATED"/>
    <property type="match status" value="1"/>
</dbReference>
<feature type="transmembrane region" description="Helical" evidence="13">
    <location>
        <begin position="135"/>
        <end position="160"/>
    </location>
</feature>
<protein>
    <submittedName>
        <fullName evidence="14">Trk system potassium uptake protein TrkG</fullName>
    </submittedName>
</protein>
<keyword evidence="4" id="KW-1003">Cell membrane</keyword>
<dbReference type="EMBL" id="LOCK01000028">
    <property type="protein sequence ID" value="KTE91202.1"/>
    <property type="molecule type" value="Genomic_DNA"/>
</dbReference>
<feature type="transmembrane region" description="Helical" evidence="13">
    <location>
        <begin position="229"/>
        <end position="251"/>
    </location>
</feature>
<reference evidence="15 16" key="2">
    <citation type="submission" date="2015-12" db="EMBL/GenBank/DDBJ databases">
        <title>Draft Genome Sequence of Desulfitobacterium hafniense Strain DH, a Sulfate-reducing Bacterium Isolated from Paddy Soils.</title>
        <authorList>
            <person name="Bao P."/>
            <person name="Zhang X."/>
            <person name="Li G."/>
        </authorList>
    </citation>
    <scope>NUCLEOTIDE SEQUENCE [LARGE SCALE GENOMIC DNA]</scope>
    <source>
        <strain evidence="15 16">DH</strain>
    </source>
</reference>
<feature type="binding site" evidence="12">
    <location>
        <position position="315"/>
    </location>
    <ligand>
        <name>K(+)</name>
        <dbReference type="ChEBI" id="CHEBI:29103"/>
    </ligand>
</feature>
<feature type="transmembrane region" description="Helical" evidence="13">
    <location>
        <begin position="12"/>
        <end position="30"/>
    </location>
</feature>
<evidence type="ECO:0000256" key="6">
    <source>
        <dbReference type="ARBA" id="ARBA00022538"/>
    </source>
</evidence>
<comment type="subcellular location">
    <subcellularLocation>
        <location evidence="1">Cell inner membrane</location>
        <topology evidence="1">Multi-pass membrane protein</topology>
    </subcellularLocation>
</comment>
<organism evidence="14">
    <name type="scientific">Desulfitobacterium hafniense</name>
    <name type="common">Desulfitobacterium frappieri</name>
    <dbReference type="NCBI Taxonomy" id="49338"/>
    <lineage>
        <taxon>Bacteria</taxon>
        <taxon>Bacillati</taxon>
        <taxon>Bacillota</taxon>
        <taxon>Clostridia</taxon>
        <taxon>Eubacteriales</taxon>
        <taxon>Desulfitobacteriaceae</taxon>
        <taxon>Desulfitobacterium</taxon>
    </lineage>
</organism>
<dbReference type="OrthoDB" id="9810952at2"/>
<dbReference type="PATRIC" id="fig|49338.4.peg.2077"/>
<evidence type="ECO:0000313" key="16">
    <source>
        <dbReference type="Proteomes" id="UP000054623"/>
    </source>
</evidence>
<feature type="binding site" evidence="12">
    <location>
        <position position="432"/>
    </location>
    <ligand>
        <name>K(+)</name>
        <dbReference type="ChEBI" id="CHEBI:29103"/>
    </ligand>
</feature>
<accession>A0A098B0C3</accession>
<evidence type="ECO:0000313" key="15">
    <source>
        <dbReference type="EMBL" id="KTE91202.1"/>
    </source>
</evidence>
<feature type="transmembrane region" description="Helical" evidence="13">
    <location>
        <begin position="181"/>
        <end position="209"/>
    </location>
</feature>
<keyword evidence="7 13" id="KW-0812">Transmembrane</keyword>
<feature type="transmembrane region" description="Helical" evidence="13">
    <location>
        <begin position="388"/>
        <end position="412"/>
    </location>
</feature>
<gene>
    <name evidence="15" type="ORF">AT727_06310</name>
    <name evidence="14" type="ORF">DPCES_1928</name>
</gene>
<feature type="transmembrane region" description="Helical" evidence="13">
    <location>
        <begin position="271"/>
        <end position="291"/>
    </location>
</feature>
<evidence type="ECO:0000256" key="5">
    <source>
        <dbReference type="ARBA" id="ARBA00022519"/>
    </source>
</evidence>